<dbReference type="AlphaFoldDB" id="X1F2Y5"/>
<accession>X1F2Y5</accession>
<gene>
    <name evidence="1" type="ORF">S03H2_18601</name>
</gene>
<comment type="caution">
    <text evidence="1">The sequence shown here is derived from an EMBL/GenBank/DDBJ whole genome shotgun (WGS) entry which is preliminary data.</text>
</comment>
<dbReference type="EMBL" id="BARU01009661">
    <property type="protein sequence ID" value="GAH39961.1"/>
    <property type="molecule type" value="Genomic_DNA"/>
</dbReference>
<sequence length="72" mass="7360">KGSTSIDLNGATFSVINSASEGVIATSESGMGHIIFAPFQGGVLVSYAMAQADTSIALSFLNGYAMRLSSKI</sequence>
<reference evidence="1" key="1">
    <citation type="journal article" date="2014" name="Front. Microbiol.">
        <title>High frequency of phylogenetically diverse reductive dehalogenase-homologous genes in deep subseafloor sedimentary metagenomes.</title>
        <authorList>
            <person name="Kawai M."/>
            <person name="Futagami T."/>
            <person name="Toyoda A."/>
            <person name="Takaki Y."/>
            <person name="Nishi S."/>
            <person name="Hori S."/>
            <person name="Arai W."/>
            <person name="Tsubouchi T."/>
            <person name="Morono Y."/>
            <person name="Uchiyama I."/>
            <person name="Ito T."/>
            <person name="Fujiyama A."/>
            <person name="Inagaki F."/>
            <person name="Takami H."/>
        </authorList>
    </citation>
    <scope>NUCLEOTIDE SEQUENCE</scope>
    <source>
        <strain evidence="1">Expedition CK06-06</strain>
    </source>
</reference>
<protein>
    <submittedName>
        <fullName evidence="1">Uncharacterized protein</fullName>
    </submittedName>
</protein>
<proteinExistence type="predicted"/>
<name>X1F2Y5_9ZZZZ</name>
<feature type="non-terminal residue" evidence="1">
    <location>
        <position position="1"/>
    </location>
</feature>
<evidence type="ECO:0000313" key="1">
    <source>
        <dbReference type="EMBL" id="GAH39961.1"/>
    </source>
</evidence>
<organism evidence="1">
    <name type="scientific">marine sediment metagenome</name>
    <dbReference type="NCBI Taxonomy" id="412755"/>
    <lineage>
        <taxon>unclassified sequences</taxon>
        <taxon>metagenomes</taxon>
        <taxon>ecological metagenomes</taxon>
    </lineage>
</organism>